<feature type="compositionally biased region" description="Low complexity" evidence="1">
    <location>
        <begin position="627"/>
        <end position="650"/>
    </location>
</feature>
<feature type="compositionally biased region" description="Polar residues" evidence="1">
    <location>
        <begin position="608"/>
        <end position="617"/>
    </location>
</feature>
<evidence type="ECO:0000313" key="4">
    <source>
        <dbReference type="EMBL" id="MFI7585511.1"/>
    </source>
</evidence>
<comment type="caution">
    <text evidence="4">The sequence shown here is derived from an EMBL/GenBank/DDBJ whole genome shotgun (WGS) entry which is preliminary data.</text>
</comment>
<feature type="chain" id="PRO_5046402346" evidence="3">
    <location>
        <begin position="35"/>
        <end position="650"/>
    </location>
</feature>
<keyword evidence="3" id="KW-0732">Signal</keyword>
<feature type="region of interest" description="Disordered" evidence="1">
    <location>
        <begin position="336"/>
        <end position="358"/>
    </location>
</feature>
<proteinExistence type="predicted"/>
<dbReference type="RefSeq" id="WP_398273505.1">
    <property type="nucleotide sequence ID" value="NZ_JBITLV010000001.1"/>
</dbReference>
<reference evidence="4 5" key="1">
    <citation type="submission" date="2024-10" db="EMBL/GenBank/DDBJ databases">
        <title>The Natural Products Discovery Center: Release of the First 8490 Sequenced Strains for Exploring Actinobacteria Biosynthetic Diversity.</title>
        <authorList>
            <person name="Kalkreuter E."/>
            <person name="Kautsar S.A."/>
            <person name="Yang D."/>
            <person name="Bader C.D."/>
            <person name="Teijaro C.N."/>
            <person name="Fluegel L."/>
            <person name="Davis C.M."/>
            <person name="Simpson J.R."/>
            <person name="Lauterbach L."/>
            <person name="Steele A.D."/>
            <person name="Gui C."/>
            <person name="Meng S."/>
            <person name="Li G."/>
            <person name="Viehrig K."/>
            <person name="Ye F."/>
            <person name="Su P."/>
            <person name="Kiefer A.F."/>
            <person name="Nichols A."/>
            <person name="Cepeda A.J."/>
            <person name="Yan W."/>
            <person name="Fan B."/>
            <person name="Jiang Y."/>
            <person name="Adhikari A."/>
            <person name="Zheng C.-J."/>
            <person name="Schuster L."/>
            <person name="Cowan T.M."/>
            <person name="Smanski M.J."/>
            <person name="Chevrette M.G."/>
            <person name="De Carvalho L.P.S."/>
            <person name="Shen B."/>
        </authorList>
    </citation>
    <scope>NUCLEOTIDE SEQUENCE [LARGE SCALE GENOMIC DNA]</scope>
    <source>
        <strain evidence="4 5">NPDC049639</strain>
    </source>
</reference>
<feature type="compositionally biased region" description="Pro residues" evidence="1">
    <location>
        <begin position="340"/>
        <end position="349"/>
    </location>
</feature>
<keyword evidence="2" id="KW-0472">Membrane</keyword>
<feature type="region of interest" description="Disordered" evidence="1">
    <location>
        <begin position="42"/>
        <end position="64"/>
    </location>
</feature>
<evidence type="ECO:0000256" key="3">
    <source>
        <dbReference type="SAM" id="SignalP"/>
    </source>
</evidence>
<name>A0ABW8AGP9_9ACTN</name>
<dbReference type="EMBL" id="JBITLV010000001">
    <property type="protein sequence ID" value="MFI7585511.1"/>
    <property type="molecule type" value="Genomic_DNA"/>
</dbReference>
<keyword evidence="2" id="KW-0812">Transmembrane</keyword>
<feature type="transmembrane region" description="Helical" evidence="2">
    <location>
        <begin position="563"/>
        <end position="584"/>
    </location>
</feature>
<accession>A0ABW8AGP9</accession>
<feature type="region of interest" description="Disordered" evidence="1">
    <location>
        <begin position="592"/>
        <end position="650"/>
    </location>
</feature>
<keyword evidence="2" id="KW-1133">Transmembrane helix</keyword>
<dbReference type="Proteomes" id="UP001612915">
    <property type="component" value="Unassembled WGS sequence"/>
</dbReference>
<evidence type="ECO:0000256" key="1">
    <source>
        <dbReference type="SAM" id="MobiDB-lite"/>
    </source>
</evidence>
<gene>
    <name evidence="4" type="ORF">ACIB24_00380</name>
</gene>
<protein>
    <submittedName>
        <fullName evidence="4">WxL protein peptidoglycan domain-containing protein</fullName>
    </submittedName>
</protein>
<dbReference type="PROSITE" id="PS51318">
    <property type="entry name" value="TAT"/>
    <property type="match status" value="1"/>
</dbReference>
<keyword evidence="5" id="KW-1185">Reference proteome</keyword>
<dbReference type="InterPro" id="IPR006311">
    <property type="entry name" value="TAT_signal"/>
</dbReference>
<feature type="transmembrane region" description="Helical" evidence="2">
    <location>
        <begin position="365"/>
        <end position="384"/>
    </location>
</feature>
<evidence type="ECO:0000313" key="5">
    <source>
        <dbReference type="Proteomes" id="UP001612915"/>
    </source>
</evidence>
<organism evidence="4 5">
    <name type="scientific">Spongisporangium articulatum</name>
    <dbReference type="NCBI Taxonomy" id="3362603"/>
    <lineage>
        <taxon>Bacteria</taxon>
        <taxon>Bacillati</taxon>
        <taxon>Actinomycetota</taxon>
        <taxon>Actinomycetes</taxon>
        <taxon>Kineosporiales</taxon>
        <taxon>Kineosporiaceae</taxon>
        <taxon>Spongisporangium</taxon>
    </lineage>
</organism>
<feature type="signal peptide" evidence="3">
    <location>
        <begin position="1"/>
        <end position="34"/>
    </location>
</feature>
<feature type="transmembrane region" description="Helical" evidence="2">
    <location>
        <begin position="307"/>
        <end position="328"/>
    </location>
</feature>
<sequence>MSQHAPRPRRAALRSVVIALVAATALAAPAAALAAAPASAASDDGRRSFGVQPAGPQKPDTRPNFTYRDVKPGARFYDHVSFVNISDRPVTLSVYAADAFNTATGAFDLKKPDQKSDDVGAWVSLIRNKVTVPARSSWVTPITVTIPKNAEPGDHAGGIVASLKTQTKDARGNSVTVDSRVATRFYIRVAGDLRPHLTLEKPHGSYLQKFFGFGVGGGRVTYTVRNDGNVRLIGDQSVRVSTLLGTSRQARNLPAVPEILPGGSYSYTATAKTVLPTFLVNSHVTIDPRSVTGNVDPATAQVNAGSWFGAVYWPLVAILIGLAVWVALRLRRRARRNPTPGAPGAPGPAGPGGDLSPSSSSRVPAALFVAGILTLGGLFGAAPAQAVDHGALTFIPGKGLDISPMYAVADAACPKQATSVIGTIRGKGFTKEGEVVIQNSSATISHNGAFGVPLGDTLNAFASTAGIKLDGPYTLSLQCVDEAMDVFKEFTGVVTFGDATHFTAPTPKVPPNEGVPMGFLAQTFPEFKQGPGPSAGSSVAPQGAGRSAVPQARPVVASTSTPILPFFLVIIFAALLGGLALAYARRWQVTPSTGGPVPKVQWADEETTPTPRSTSQAPPARAEKVDAASTTDETSEATVASATTSRGESA</sequence>
<evidence type="ECO:0000256" key="2">
    <source>
        <dbReference type="SAM" id="Phobius"/>
    </source>
</evidence>